<evidence type="ECO:0000256" key="1">
    <source>
        <dbReference type="ARBA" id="ARBA00022499"/>
    </source>
</evidence>
<name>A0A6I9XSS1_9SAUR</name>
<evidence type="ECO:0000313" key="7">
    <source>
        <dbReference type="Proteomes" id="UP000504617"/>
    </source>
</evidence>
<dbReference type="Pfam" id="PF25561">
    <property type="entry name" value="QRICH1"/>
    <property type="match status" value="1"/>
</dbReference>
<reference evidence="8 9" key="1">
    <citation type="submission" date="2025-04" db="UniProtKB">
        <authorList>
            <consortium name="RefSeq"/>
        </authorList>
    </citation>
    <scope>IDENTIFICATION</scope>
    <source>
        <tissue evidence="8 9">Skeletal muscle</tissue>
    </source>
</reference>
<protein>
    <submittedName>
        <fullName evidence="8 9">Glutamine-rich protein 1</fullName>
    </submittedName>
</protein>
<dbReference type="CTD" id="54870"/>
<gene>
    <name evidence="8 9 10 11 12 13" type="primary">QRICH1</name>
</gene>
<keyword evidence="2" id="KW-0597">Phosphoprotein</keyword>
<dbReference type="InterPro" id="IPR057926">
    <property type="entry name" value="QRICH1_dom"/>
</dbReference>
<dbReference type="RefSeq" id="XP_013919110.1">
    <property type="nucleotide sequence ID" value="XM_014063635.1"/>
</dbReference>
<evidence type="ECO:0000256" key="3">
    <source>
        <dbReference type="ARBA" id="ARBA00022843"/>
    </source>
</evidence>
<keyword evidence="1" id="KW-1017">Isopeptide bond</keyword>
<dbReference type="RefSeq" id="XP_013919113.1">
    <property type="nucleotide sequence ID" value="XM_014063638.1"/>
</dbReference>
<evidence type="ECO:0000256" key="2">
    <source>
        <dbReference type="ARBA" id="ARBA00022553"/>
    </source>
</evidence>
<dbReference type="RefSeq" id="XP_013919115.1">
    <property type="nucleotide sequence ID" value="XM_014063640.1"/>
</dbReference>
<dbReference type="CDD" id="cd01671">
    <property type="entry name" value="CARD"/>
    <property type="match status" value="1"/>
</dbReference>
<keyword evidence="3" id="KW-0832">Ubl conjugation</keyword>
<dbReference type="Proteomes" id="UP000504617">
    <property type="component" value="Unplaced"/>
</dbReference>
<dbReference type="RefSeq" id="XP_013919108.1">
    <property type="nucleotide sequence ID" value="XM_014063633.1"/>
</dbReference>
<evidence type="ECO:0000313" key="9">
    <source>
        <dbReference type="RefSeq" id="XP_013919109.1"/>
    </source>
</evidence>
<dbReference type="AlphaFoldDB" id="A0A6I9XSS1"/>
<organism evidence="7 12">
    <name type="scientific">Thamnophis sirtalis</name>
    <dbReference type="NCBI Taxonomy" id="35019"/>
    <lineage>
        <taxon>Eukaryota</taxon>
        <taxon>Metazoa</taxon>
        <taxon>Chordata</taxon>
        <taxon>Craniata</taxon>
        <taxon>Vertebrata</taxon>
        <taxon>Euteleostomi</taxon>
        <taxon>Lepidosauria</taxon>
        <taxon>Squamata</taxon>
        <taxon>Bifurcata</taxon>
        <taxon>Unidentata</taxon>
        <taxon>Episquamata</taxon>
        <taxon>Toxicofera</taxon>
        <taxon>Serpentes</taxon>
        <taxon>Colubroidea</taxon>
        <taxon>Colubridae</taxon>
        <taxon>Natricinae</taxon>
        <taxon>Thamnophis</taxon>
    </lineage>
</organism>
<dbReference type="KEGG" id="tsr:106546699"/>
<dbReference type="GeneID" id="106546699"/>
<evidence type="ECO:0000259" key="6">
    <source>
        <dbReference type="Pfam" id="PF25561"/>
    </source>
</evidence>
<evidence type="ECO:0000259" key="5">
    <source>
        <dbReference type="Pfam" id="PF12012"/>
    </source>
</evidence>
<evidence type="ECO:0000313" key="13">
    <source>
        <dbReference type="RefSeq" id="XP_013919115.1"/>
    </source>
</evidence>
<dbReference type="RefSeq" id="XP_013919114.1">
    <property type="nucleotide sequence ID" value="XM_014063639.1"/>
</dbReference>
<feature type="region of interest" description="Disordered" evidence="4">
    <location>
        <begin position="220"/>
        <end position="239"/>
    </location>
</feature>
<dbReference type="OrthoDB" id="10025028at2759"/>
<dbReference type="InterPro" id="IPR051284">
    <property type="entry name" value="ZnF_MYMT-QRICH1"/>
</dbReference>
<evidence type="ECO:0000256" key="4">
    <source>
        <dbReference type="SAM" id="MobiDB-lite"/>
    </source>
</evidence>
<proteinExistence type="predicted"/>
<feature type="domain" description="QRICH1-like" evidence="6">
    <location>
        <begin position="474"/>
        <end position="588"/>
    </location>
</feature>
<evidence type="ECO:0000313" key="11">
    <source>
        <dbReference type="RefSeq" id="XP_013919113.1"/>
    </source>
</evidence>
<sequence length="777" mass="87026">MNNSLENTISFEEYIRVKARTIPQHRMKEFLDSLASKGPEALQEFQQTAATTTMVYQQGGNCIYTDSTEVAGSLLELACPVTTSVQQQTQQEQQIQVQQPQQVQVQVQVQQSPQPVSTQQLSPQLTVHQASEQPIQVQVQIQGQTQQQAPQTIQGQALQSPSPSQLQAAQIQVQHVQTAQQIQAAEIQEEHIQHQQIQAQLVAGQAIAGGQQIQIQTVGALSPPPSQQGSPREGERRISTASVLQPVKKRKVDMPITVSYAISGQPVATVLTIPQGQQQSYVSLRPDLLTVDSAHLYSATGTITSPTGETWTIPVYSAQPRGDLQQQNITHIAIPQEAYNAVHVSGSPTTLATVKLEDDKDKMVGGASVVKNSHEEVVQTLANSLFPAQFMNGNIHIPVAVQAVAGTYQNAAQTVHIWDPQQQQSTSQEQAQQQQQQQQQQLQVTCSAQTVQVAEVEQQPQPQPSPELLLPQSLKPEEGLEVWKSWAQTKNAEMEKESQNRLAPIGRRQLLRFQEDLISSAVAELNYGLCLMTREARNSEGEPYDPDVLYYIFLCIQKYLFENGRVDDIFSDLYYIRFTEWLHEVLKDVQPRITSLGYVLPSHVTEEMLWECKQLGAHSPATLLTTLMFFNTKYFLLKTVDQHMKLAFSKVLRQTKKNPSNPKDKSTSIRYLKALGIHQAGQKVTDDMYAEQTENPENPLRCPIKLYDFYLFKCPQTVKGRNDTFYLTPEPVVAPNSPIWYSIQPISREQMEQMLTRILVIREIQEAIAVASVSTMH</sequence>
<evidence type="ECO:0000313" key="8">
    <source>
        <dbReference type="RefSeq" id="XP_013919108.1"/>
    </source>
</evidence>
<feature type="domain" description="ZMYM2-like/QRICH1 C-terminal" evidence="5">
    <location>
        <begin position="601"/>
        <end position="759"/>
    </location>
</feature>
<dbReference type="Pfam" id="PF12012">
    <property type="entry name" value="DUF3504"/>
    <property type="match status" value="1"/>
</dbReference>
<dbReference type="PANTHER" id="PTHR45736:SF8">
    <property type="entry name" value="TRANSCRIPTIONAL REGULATOR QRICH1"/>
    <property type="match status" value="1"/>
</dbReference>
<dbReference type="PANTHER" id="PTHR45736">
    <property type="entry name" value="ZINC FINGER MYM-TYPE PROTEIN"/>
    <property type="match status" value="1"/>
</dbReference>
<evidence type="ECO:0000313" key="10">
    <source>
        <dbReference type="RefSeq" id="XP_013919110.1"/>
    </source>
</evidence>
<accession>A0A6I9XSS1</accession>
<keyword evidence="7" id="KW-1185">Reference proteome</keyword>
<dbReference type="InterPro" id="IPR021893">
    <property type="entry name" value="ZMYM2-like_C"/>
</dbReference>
<evidence type="ECO:0000313" key="12">
    <source>
        <dbReference type="RefSeq" id="XP_013919114.1"/>
    </source>
</evidence>
<dbReference type="RefSeq" id="XP_013919109.1">
    <property type="nucleotide sequence ID" value="XM_014063634.1"/>
</dbReference>